<dbReference type="PANTHER" id="PTHR46880">
    <property type="entry name" value="RAS-ASSOCIATING DOMAIN-CONTAINING PROTEIN"/>
    <property type="match status" value="1"/>
</dbReference>
<dbReference type="EMBL" id="JARBJD010000045">
    <property type="protein sequence ID" value="KAK2957583.1"/>
    <property type="molecule type" value="Genomic_DNA"/>
</dbReference>
<name>A0ABQ9Y1G3_9EUKA</name>
<organism evidence="1 2">
    <name type="scientific">Blattamonas nauphoetae</name>
    <dbReference type="NCBI Taxonomy" id="2049346"/>
    <lineage>
        <taxon>Eukaryota</taxon>
        <taxon>Metamonada</taxon>
        <taxon>Preaxostyla</taxon>
        <taxon>Oxymonadida</taxon>
        <taxon>Blattamonas</taxon>
    </lineage>
</organism>
<dbReference type="Proteomes" id="UP001281761">
    <property type="component" value="Unassembled WGS sequence"/>
</dbReference>
<keyword evidence="2" id="KW-1185">Reference proteome</keyword>
<reference evidence="1 2" key="1">
    <citation type="journal article" date="2022" name="bioRxiv">
        <title>Genomics of Preaxostyla Flagellates Illuminates Evolutionary Transitions and the Path Towards Mitochondrial Loss.</title>
        <authorList>
            <person name="Novak L.V.F."/>
            <person name="Treitli S.C."/>
            <person name="Pyrih J."/>
            <person name="Halakuc P."/>
            <person name="Pipaliya S.V."/>
            <person name="Vacek V."/>
            <person name="Brzon O."/>
            <person name="Soukal P."/>
            <person name="Eme L."/>
            <person name="Dacks J.B."/>
            <person name="Karnkowska A."/>
            <person name="Elias M."/>
            <person name="Hampl V."/>
        </authorList>
    </citation>
    <scope>NUCLEOTIDE SEQUENCE [LARGE SCALE GENOMIC DNA]</scope>
    <source>
        <strain evidence="1">NAU3</strain>
        <tissue evidence="1">Gut</tissue>
    </source>
</reference>
<protein>
    <recommendedName>
        <fullName evidence="3">DUF4371 domain-containing protein</fullName>
    </recommendedName>
</protein>
<evidence type="ECO:0008006" key="3">
    <source>
        <dbReference type="Google" id="ProtNLM"/>
    </source>
</evidence>
<gene>
    <name evidence="1" type="ORF">BLNAU_7482</name>
</gene>
<proteinExistence type="predicted"/>
<comment type="caution">
    <text evidence="1">The sequence shown here is derived from an EMBL/GenBank/DDBJ whole genome shotgun (WGS) entry which is preliminary data.</text>
</comment>
<evidence type="ECO:0000313" key="2">
    <source>
        <dbReference type="Proteomes" id="UP001281761"/>
    </source>
</evidence>
<sequence length="328" mass="37586">MNQKTTIIPNNEDDVEWDLELAYAGSVIEEEDLRVDIARWSSWPKFIHPHRNESFFQLQPGTGVLWVICVAYWASHLSNSVPYITIPAFPPTATHLQRHIERKRHNIALQYLDHHTSLNHSPSLPLSEYFAHVRSRLIWTHFIAKKMVANHLFPDIISRMDQCNQLSKTTFPPLTSPDSFYKLITVLDRYYHNSTLDRVRQYGFFSVMLDTSQDRTLTKQLSAIFEFCSENGLVETFLLGLVPILARATGQLHHQTLMALLQQNGQSIANCVGIGFDGDNVNVGKNKELLVHARKDNTNLLGYHCAAHRGQLAIQDFYKTLTIMIFLS</sequence>
<evidence type="ECO:0000313" key="1">
    <source>
        <dbReference type="EMBL" id="KAK2957583.1"/>
    </source>
</evidence>
<accession>A0ABQ9Y1G3</accession>
<dbReference type="PANTHER" id="PTHR46880:SF5">
    <property type="entry name" value="DUF4371 DOMAIN-CONTAINING PROTEIN"/>
    <property type="match status" value="1"/>
</dbReference>